<feature type="binding site" evidence="8 10">
    <location>
        <position position="122"/>
    </location>
    <ligand>
        <name>substrate</name>
    </ligand>
</feature>
<sequence length="422" mass="47725">MPNLFKVVSLSYRNAPLHVRGLFTLNDTEAKQLMLRIKEYFLVSEVLVLSTCNRTEIYYSSPKDLNEGIIKLLLIEKQINHTEKYLSYFKQLVCEEDTVRHLFEVSLGLHSQVIGDMQIINQVKQAYQCSIDLDLAGPFLHRLLHTIFFANKRVVQQTAFRDGACSASYATVELLKNLVQNPKILVVGLGEIGTDVVKNLPPVTQVTLVNRTKSKAEELGSKYGHRTADFDDMESEIAAADVIISSIVMDKPFFTKDMLVRSGSYTFKYLIDLSVPISVSPDVEDIPGVLIYNIDGIRARTDESLAQRMQAIPMVNQIISEAISDFDDWSKQMVMQPVVQQLKQALEQIRSQEIARATKGLSPQELENVERITSSIIQKIIKQPVLQLKQACKQGAPEILVEALQDLFNLEKKNLHHSIDDY</sequence>
<dbReference type="InterPro" id="IPR036453">
    <property type="entry name" value="GluRdtase_dimer_dom_sf"/>
</dbReference>
<comment type="similarity">
    <text evidence="2 8 13">Belongs to the glutamyl-tRNA reductase family.</text>
</comment>
<feature type="binding site" evidence="8 10">
    <location>
        <begin position="51"/>
        <end position="54"/>
    </location>
    <ligand>
        <name>substrate</name>
    </ligand>
</feature>
<dbReference type="PIRSF" id="PIRSF000445">
    <property type="entry name" value="4pyrrol_synth_GluRdtase"/>
    <property type="match status" value="1"/>
</dbReference>
<feature type="domain" description="Tetrapyrrole biosynthesis glutamyl-tRNA reductase dimerisation" evidence="14">
    <location>
        <begin position="315"/>
        <end position="410"/>
    </location>
</feature>
<evidence type="ECO:0000259" key="14">
    <source>
        <dbReference type="Pfam" id="PF00745"/>
    </source>
</evidence>
<protein>
    <recommendedName>
        <fullName evidence="3 8">Glutamyl-tRNA reductase</fullName>
        <shortName evidence="8">GluTR</shortName>
        <ecNumber evidence="3 8">1.2.1.70</ecNumber>
    </recommendedName>
</protein>
<evidence type="ECO:0000256" key="7">
    <source>
        <dbReference type="ARBA" id="ARBA00047464"/>
    </source>
</evidence>
<feature type="domain" description="Glutamyl-tRNA reductase N-terminal" evidence="16">
    <location>
        <begin position="8"/>
        <end position="158"/>
    </location>
</feature>
<evidence type="ECO:0000256" key="12">
    <source>
        <dbReference type="PIRSR" id="PIRSR000445-4"/>
    </source>
</evidence>
<evidence type="ECO:0000259" key="16">
    <source>
        <dbReference type="Pfam" id="PF05201"/>
    </source>
</evidence>
<dbReference type="InterPro" id="IPR036291">
    <property type="entry name" value="NAD(P)-bd_dom_sf"/>
</dbReference>
<dbReference type="InterPro" id="IPR036343">
    <property type="entry name" value="GluRdtase_N_sf"/>
</dbReference>
<feature type="site" description="Important for activity" evidence="8 12">
    <location>
        <position position="101"/>
    </location>
</feature>
<evidence type="ECO:0000256" key="10">
    <source>
        <dbReference type="PIRSR" id="PIRSR000445-2"/>
    </source>
</evidence>
<dbReference type="Proteomes" id="UP000190897">
    <property type="component" value="Unassembled WGS sequence"/>
</dbReference>
<dbReference type="HAMAP" id="MF_00087">
    <property type="entry name" value="Glu_tRNA_reductase"/>
    <property type="match status" value="1"/>
</dbReference>
<name>A0A1T5B7Y8_9BACT</name>
<comment type="pathway">
    <text evidence="1 8 13">Porphyrin-containing compound metabolism; protoporphyrin-IX biosynthesis; 5-aminolevulinate from L-glutamyl-tRNA(Glu): step 1/2.</text>
</comment>
<feature type="active site" description="Nucleophile" evidence="8 9">
    <location>
        <position position="52"/>
    </location>
</feature>
<dbReference type="InterPro" id="IPR015896">
    <property type="entry name" value="4pyrrol_synth_GluRdtase_dimer"/>
</dbReference>
<dbReference type="Gene3D" id="3.30.460.30">
    <property type="entry name" value="Glutamyl-tRNA reductase, N-terminal domain"/>
    <property type="match status" value="1"/>
</dbReference>
<keyword evidence="5 8" id="KW-0560">Oxidoreductase</keyword>
<dbReference type="GO" id="GO:0019353">
    <property type="term" value="P:protoporphyrinogen IX biosynthetic process from glutamate"/>
    <property type="evidence" value="ECO:0007669"/>
    <property type="project" value="TreeGrafter"/>
</dbReference>
<dbReference type="SUPFAM" id="SSF51735">
    <property type="entry name" value="NAD(P)-binding Rossmann-fold domains"/>
    <property type="match status" value="1"/>
</dbReference>
<evidence type="ECO:0000313" key="18">
    <source>
        <dbReference type="Proteomes" id="UP000190897"/>
    </source>
</evidence>
<comment type="miscellaneous">
    <text evidence="8">During catalysis, the active site Cys acts as a nucleophile attacking the alpha-carbonyl group of tRNA-bound glutamate with the formation of a thioester intermediate between enzyme and glutamate, and the concomitant release of tRNA(Glu). The thioester intermediate is finally reduced by direct hydride transfer from NADPH, to form the product GSA.</text>
</comment>
<evidence type="ECO:0000256" key="2">
    <source>
        <dbReference type="ARBA" id="ARBA00005916"/>
    </source>
</evidence>
<evidence type="ECO:0000256" key="3">
    <source>
        <dbReference type="ARBA" id="ARBA00012970"/>
    </source>
</evidence>
<feature type="binding site" evidence="8 11">
    <location>
        <begin position="188"/>
        <end position="193"/>
    </location>
    <ligand>
        <name>NADP(+)</name>
        <dbReference type="ChEBI" id="CHEBI:58349"/>
    </ligand>
</feature>
<evidence type="ECO:0000256" key="11">
    <source>
        <dbReference type="PIRSR" id="PIRSR000445-3"/>
    </source>
</evidence>
<dbReference type="InterPro" id="IPR000343">
    <property type="entry name" value="4pyrrol_synth_GluRdtase"/>
</dbReference>
<dbReference type="PANTHER" id="PTHR43013:SF1">
    <property type="entry name" value="GLUTAMYL-TRNA REDUCTASE"/>
    <property type="match status" value="1"/>
</dbReference>
<evidence type="ECO:0000256" key="1">
    <source>
        <dbReference type="ARBA" id="ARBA00005059"/>
    </source>
</evidence>
<dbReference type="SUPFAM" id="SSF69075">
    <property type="entry name" value="Glutamyl tRNA-reductase dimerization domain"/>
    <property type="match status" value="1"/>
</dbReference>
<evidence type="ECO:0000256" key="4">
    <source>
        <dbReference type="ARBA" id="ARBA00022857"/>
    </source>
</evidence>
<dbReference type="EC" id="1.2.1.70" evidence="3 8"/>
<keyword evidence="18" id="KW-1185">Reference proteome</keyword>
<accession>A0A1T5B7Y8</accession>
<dbReference type="SUPFAM" id="SSF69742">
    <property type="entry name" value="Glutamyl tRNA-reductase catalytic, N-terminal domain"/>
    <property type="match status" value="1"/>
</dbReference>
<dbReference type="Pfam" id="PF00745">
    <property type="entry name" value="GlutR_dimer"/>
    <property type="match status" value="1"/>
</dbReference>
<dbReference type="NCBIfam" id="TIGR01035">
    <property type="entry name" value="hemA"/>
    <property type="match status" value="1"/>
</dbReference>
<feature type="binding site" evidence="8 10">
    <location>
        <position position="111"/>
    </location>
    <ligand>
        <name>substrate</name>
    </ligand>
</feature>
<dbReference type="STRING" id="651661.SAMN05660293_00105"/>
<dbReference type="RefSeq" id="WP_082212732.1">
    <property type="nucleotide sequence ID" value="NZ_FUZA01000001.1"/>
</dbReference>
<feature type="binding site" evidence="8 10">
    <location>
        <begin position="116"/>
        <end position="118"/>
    </location>
    <ligand>
        <name>substrate</name>
    </ligand>
</feature>
<feature type="domain" description="Quinate/shikimate 5-dehydrogenase/glutamyl-tRNA reductase" evidence="15">
    <location>
        <begin position="179"/>
        <end position="298"/>
    </location>
</feature>
<evidence type="ECO:0000256" key="13">
    <source>
        <dbReference type="RuleBase" id="RU000584"/>
    </source>
</evidence>
<dbReference type="Pfam" id="PF05201">
    <property type="entry name" value="GlutR_N"/>
    <property type="match status" value="1"/>
</dbReference>
<organism evidence="17 18">
    <name type="scientific">Dyadobacter psychrophilus</name>
    <dbReference type="NCBI Taxonomy" id="651661"/>
    <lineage>
        <taxon>Bacteria</taxon>
        <taxon>Pseudomonadati</taxon>
        <taxon>Bacteroidota</taxon>
        <taxon>Cytophagia</taxon>
        <taxon>Cytophagales</taxon>
        <taxon>Spirosomataceae</taxon>
        <taxon>Dyadobacter</taxon>
    </lineage>
</organism>
<gene>
    <name evidence="8" type="primary">hemA</name>
    <name evidence="17" type="ORF">SAMN05660293_00105</name>
</gene>
<dbReference type="GO" id="GO:0050661">
    <property type="term" value="F:NADP binding"/>
    <property type="evidence" value="ECO:0007669"/>
    <property type="project" value="InterPro"/>
</dbReference>
<dbReference type="UniPathway" id="UPA00251">
    <property type="reaction ID" value="UER00316"/>
</dbReference>
<keyword evidence="4 8" id="KW-0521">NADP</keyword>
<dbReference type="InterPro" id="IPR015895">
    <property type="entry name" value="4pyrrol_synth_GluRdtase_N"/>
</dbReference>
<evidence type="ECO:0000313" key="17">
    <source>
        <dbReference type="EMBL" id="SKB43372.1"/>
    </source>
</evidence>
<evidence type="ECO:0000256" key="5">
    <source>
        <dbReference type="ARBA" id="ARBA00023002"/>
    </source>
</evidence>
<dbReference type="PANTHER" id="PTHR43013">
    <property type="entry name" value="GLUTAMYL-TRNA REDUCTASE"/>
    <property type="match status" value="1"/>
</dbReference>
<dbReference type="AlphaFoldDB" id="A0A1T5B7Y8"/>
<comment type="subunit">
    <text evidence="8">Homodimer.</text>
</comment>
<evidence type="ECO:0000256" key="9">
    <source>
        <dbReference type="PIRSR" id="PIRSR000445-1"/>
    </source>
</evidence>
<reference evidence="18" key="1">
    <citation type="submission" date="2017-02" db="EMBL/GenBank/DDBJ databases">
        <authorList>
            <person name="Varghese N."/>
            <person name="Submissions S."/>
        </authorList>
    </citation>
    <scope>NUCLEOTIDE SEQUENCE [LARGE SCALE GENOMIC DNA]</scope>
    <source>
        <strain evidence="18">DSM 22270</strain>
    </source>
</reference>
<comment type="domain">
    <text evidence="8">Possesses an unusual extended V-shaped dimeric structure with each monomer consisting of three distinct domains arranged along a curved 'spinal' alpha-helix. The N-terminal catalytic domain specifically recognizes the glutamate moiety of the substrate. The second domain is the NADPH-binding domain, and the third C-terminal domain is responsible for dimerization.</text>
</comment>
<dbReference type="OrthoDB" id="110209at2"/>
<dbReference type="EMBL" id="FUZA01000001">
    <property type="protein sequence ID" value="SKB43372.1"/>
    <property type="molecule type" value="Genomic_DNA"/>
</dbReference>
<comment type="catalytic activity">
    <reaction evidence="7 8 13">
        <text>(S)-4-amino-5-oxopentanoate + tRNA(Glu) + NADP(+) = L-glutamyl-tRNA(Glu) + NADPH + H(+)</text>
        <dbReference type="Rhea" id="RHEA:12344"/>
        <dbReference type="Rhea" id="RHEA-COMP:9663"/>
        <dbReference type="Rhea" id="RHEA-COMP:9680"/>
        <dbReference type="ChEBI" id="CHEBI:15378"/>
        <dbReference type="ChEBI" id="CHEBI:57501"/>
        <dbReference type="ChEBI" id="CHEBI:57783"/>
        <dbReference type="ChEBI" id="CHEBI:58349"/>
        <dbReference type="ChEBI" id="CHEBI:78442"/>
        <dbReference type="ChEBI" id="CHEBI:78520"/>
        <dbReference type="EC" id="1.2.1.70"/>
    </reaction>
</comment>
<dbReference type="Pfam" id="PF01488">
    <property type="entry name" value="Shikimate_DH"/>
    <property type="match status" value="1"/>
</dbReference>
<dbReference type="InterPro" id="IPR006151">
    <property type="entry name" value="Shikm_DH/Glu-tRNA_Rdtase"/>
</dbReference>
<dbReference type="GO" id="GO:0008883">
    <property type="term" value="F:glutamyl-tRNA reductase activity"/>
    <property type="evidence" value="ECO:0007669"/>
    <property type="project" value="UniProtKB-UniRule"/>
</dbReference>
<evidence type="ECO:0000259" key="15">
    <source>
        <dbReference type="Pfam" id="PF01488"/>
    </source>
</evidence>
<keyword evidence="6 8" id="KW-0627">Porphyrin biosynthesis</keyword>
<comment type="function">
    <text evidence="8">Catalyzes the NADPH-dependent reduction of glutamyl-tRNA(Glu) to glutamate 1-semialdehyde (GSA).</text>
</comment>
<evidence type="ECO:0000256" key="8">
    <source>
        <dbReference type="HAMAP-Rule" id="MF_00087"/>
    </source>
</evidence>
<proteinExistence type="inferred from homology"/>
<dbReference type="Gene3D" id="3.40.50.720">
    <property type="entry name" value="NAD(P)-binding Rossmann-like Domain"/>
    <property type="match status" value="1"/>
</dbReference>
<evidence type="ECO:0000256" key="6">
    <source>
        <dbReference type="ARBA" id="ARBA00023244"/>
    </source>
</evidence>